<proteinExistence type="predicted"/>
<evidence type="ECO:0000256" key="1">
    <source>
        <dbReference type="SAM" id="SignalP"/>
    </source>
</evidence>
<dbReference type="Proteomes" id="UP000319771">
    <property type="component" value="Unassembled WGS sequence"/>
</dbReference>
<dbReference type="GO" id="GO:0016787">
    <property type="term" value="F:hydrolase activity"/>
    <property type="evidence" value="ECO:0007669"/>
    <property type="project" value="InterPro"/>
</dbReference>
<keyword evidence="1" id="KW-0732">Signal</keyword>
<feature type="domain" description="Peptidase M20 dimerisation" evidence="2">
    <location>
        <begin position="219"/>
        <end position="332"/>
    </location>
</feature>
<evidence type="ECO:0000313" key="3">
    <source>
        <dbReference type="EMBL" id="TMQ71458.1"/>
    </source>
</evidence>
<gene>
    <name evidence="3" type="ORF">E6K81_10000</name>
</gene>
<feature type="signal peptide" evidence="1">
    <location>
        <begin position="1"/>
        <end position="23"/>
    </location>
</feature>
<feature type="non-terminal residue" evidence="3">
    <location>
        <position position="334"/>
    </location>
</feature>
<evidence type="ECO:0000313" key="4">
    <source>
        <dbReference type="Proteomes" id="UP000319771"/>
    </source>
</evidence>
<dbReference type="InterPro" id="IPR002933">
    <property type="entry name" value="Peptidase_M20"/>
</dbReference>
<sequence length="334" mass="34909">MSTVLRVLGVALASLATAAVAEAAAAPLRSPVERRVVAAVDRGTPAALQLLERAVDINSGTMNLAGVREVGQLFRAEFDALGFATRWVEGAAWNRAGHLIAHRPGRKGAKHLLLIGHLDTVFERESPFQRFQRTSDSTVSGPGIIDMKGGDVIMLLALRALKDAGVLDDLTVTAVLTGDEEKTGAPLELARRDLIAAADSAAVAIGFEDGDGHPQHAVIARRGASGWVLRVQGTPAHSSQVFRADIGSGAIYETGRILAAFEDSISRQPYLVANPGAIVGGTTVAFDPDASRGSAFGKTNVVAETTIVTGDLRALSIAQREGAKATMRRIVAAA</sequence>
<name>A0A538U6E5_UNCEI</name>
<dbReference type="InterPro" id="IPR011650">
    <property type="entry name" value="Peptidase_M20_dimer"/>
</dbReference>
<feature type="chain" id="PRO_5021758895" evidence="1">
    <location>
        <begin position="24"/>
        <end position="334"/>
    </location>
</feature>
<dbReference type="InterPro" id="IPR050072">
    <property type="entry name" value="Peptidase_M20A"/>
</dbReference>
<accession>A0A538U6E5</accession>
<reference evidence="3 4" key="1">
    <citation type="journal article" date="2019" name="Nat. Microbiol.">
        <title>Mediterranean grassland soil C-N compound turnover is dependent on rainfall and depth, and is mediated by genomically divergent microorganisms.</title>
        <authorList>
            <person name="Diamond S."/>
            <person name="Andeer P.F."/>
            <person name="Li Z."/>
            <person name="Crits-Christoph A."/>
            <person name="Burstein D."/>
            <person name="Anantharaman K."/>
            <person name="Lane K.R."/>
            <person name="Thomas B.C."/>
            <person name="Pan C."/>
            <person name="Northen T.R."/>
            <person name="Banfield J.F."/>
        </authorList>
    </citation>
    <scope>NUCLEOTIDE SEQUENCE [LARGE SCALE GENOMIC DNA]</scope>
    <source>
        <strain evidence="3">WS_11</strain>
    </source>
</reference>
<dbReference type="PANTHER" id="PTHR43808:SF32">
    <property type="entry name" value="ARGE_DAPE-RELATED DEACYLASE"/>
    <property type="match status" value="1"/>
</dbReference>
<dbReference type="Pfam" id="PF01546">
    <property type="entry name" value="Peptidase_M20"/>
    <property type="match status" value="1"/>
</dbReference>
<dbReference type="SUPFAM" id="SSF53187">
    <property type="entry name" value="Zn-dependent exopeptidases"/>
    <property type="match status" value="1"/>
</dbReference>
<organism evidence="3 4">
    <name type="scientific">Eiseniibacteriota bacterium</name>
    <dbReference type="NCBI Taxonomy" id="2212470"/>
    <lineage>
        <taxon>Bacteria</taxon>
        <taxon>Candidatus Eiseniibacteriota</taxon>
    </lineage>
</organism>
<dbReference type="Pfam" id="PF07687">
    <property type="entry name" value="M20_dimer"/>
    <property type="match status" value="1"/>
</dbReference>
<dbReference type="Gene3D" id="3.30.70.360">
    <property type="match status" value="1"/>
</dbReference>
<dbReference type="Gene3D" id="3.40.630.10">
    <property type="entry name" value="Zn peptidases"/>
    <property type="match status" value="1"/>
</dbReference>
<protein>
    <submittedName>
        <fullName evidence="3">M20 family metallopeptidase</fullName>
    </submittedName>
</protein>
<dbReference type="PANTHER" id="PTHR43808">
    <property type="entry name" value="ACETYLORNITHINE DEACETYLASE"/>
    <property type="match status" value="1"/>
</dbReference>
<dbReference type="EMBL" id="VBPB01000162">
    <property type="protein sequence ID" value="TMQ71458.1"/>
    <property type="molecule type" value="Genomic_DNA"/>
</dbReference>
<evidence type="ECO:0000259" key="2">
    <source>
        <dbReference type="Pfam" id="PF07687"/>
    </source>
</evidence>
<comment type="caution">
    <text evidence="3">The sequence shown here is derived from an EMBL/GenBank/DDBJ whole genome shotgun (WGS) entry which is preliminary data.</text>
</comment>
<dbReference type="AlphaFoldDB" id="A0A538U6E5"/>